<dbReference type="EMBL" id="JACOPF010000006">
    <property type="protein sequence ID" value="MBC5690634.1"/>
    <property type="molecule type" value="Genomic_DNA"/>
</dbReference>
<proteinExistence type="predicted"/>
<protein>
    <submittedName>
        <fullName evidence="1">Uncharacterized protein</fullName>
    </submittedName>
</protein>
<dbReference type="Proteomes" id="UP000652477">
    <property type="component" value="Unassembled WGS sequence"/>
</dbReference>
<dbReference type="RefSeq" id="WP_186877285.1">
    <property type="nucleotide sequence ID" value="NZ_JACOPF010000006.1"/>
</dbReference>
<name>A0A923LLW1_9FIRM</name>
<accession>A0A923LLW1</accession>
<comment type="caution">
    <text evidence="1">The sequence shown here is derived from an EMBL/GenBank/DDBJ whole genome shotgun (WGS) entry which is preliminary data.</text>
</comment>
<gene>
    <name evidence="1" type="ORF">H8S37_17110</name>
</gene>
<keyword evidence="2" id="KW-1185">Reference proteome</keyword>
<organism evidence="1 2">
    <name type="scientific">Mediterraneibacter hominis</name>
    <dbReference type="NCBI Taxonomy" id="2763054"/>
    <lineage>
        <taxon>Bacteria</taxon>
        <taxon>Bacillati</taxon>
        <taxon>Bacillota</taxon>
        <taxon>Clostridia</taxon>
        <taxon>Lachnospirales</taxon>
        <taxon>Lachnospiraceae</taxon>
        <taxon>Mediterraneibacter</taxon>
    </lineage>
</organism>
<evidence type="ECO:0000313" key="2">
    <source>
        <dbReference type="Proteomes" id="UP000652477"/>
    </source>
</evidence>
<sequence>MNDEVNRVNFVEIQQSIDAVYYETSNLKNMIQCQRIHKKSFQGYRNCFKGKTVVLMGAGPTAKRHKKIKDAVYVGVNNACLLPQVQFNYLFCQDFYMNAEKKHAILNYRKESCTKFFGIIPDKRIQSCRNTECAKHVRRCPKYYIIDGNAKTYYIYDLYQNKIALDIENEPLKADGIIFCALQFILHCHPSKIYIVGCDCTSGFFYESEITFDNTYMIEMWHEFKEYIDEFYSDIEIVSINPVGLKGLFIDYYDE</sequence>
<reference evidence="1" key="1">
    <citation type="submission" date="2020-08" db="EMBL/GenBank/DDBJ databases">
        <title>Genome public.</title>
        <authorList>
            <person name="Liu C."/>
            <person name="Sun Q."/>
        </authorList>
    </citation>
    <scope>NUCLEOTIDE SEQUENCE</scope>
    <source>
        <strain evidence="1">NSJ-55</strain>
    </source>
</reference>
<evidence type="ECO:0000313" key="1">
    <source>
        <dbReference type="EMBL" id="MBC5690634.1"/>
    </source>
</evidence>
<dbReference type="AlphaFoldDB" id="A0A923LLW1"/>